<sequence>LQLDLLGYLQFHELSYVTLVVNILSTIFQEDFDKILEEDYPIDCELDYSKFLLSRCELLCPEPTYSSFLLVSAFLDNLIVCEAGDQECFETLYISEFCLLVLYRRLFWKIFNSEEGHQNLKKFCDEFHKNFTDDSTLSDLRNTCVGLNWIKVVQDCVNATDVHFSLEDVDIKQFENYYSTLSYIDCKSEASREIESLFPLCEMCKRESFANIVDLSAKTT</sequence>
<organism evidence="1 2">
    <name type="scientific">Trichonephila inaurata madagascariensis</name>
    <dbReference type="NCBI Taxonomy" id="2747483"/>
    <lineage>
        <taxon>Eukaryota</taxon>
        <taxon>Metazoa</taxon>
        <taxon>Ecdysozoa</taxon>
        <taxon>Arthropoda</taxon>
        <taxon>Chelicerata</taxon>
        <taxon>Arachnida</taxon>
        <taxon>Araneae</taxon>
        <taxon>Araneomorphae</taxon>
        <taxon>Entelegynae</taxon>
        <taxon>Araneoidea</taxon>
        <taxon>Nephilidae</taxon>
        <taxon>Trichonephila</taxon>
        <taxon>Trichonephila inaurata</taxon>
    </lineage>
</organism>
<evidence type="ECO:0000313" key="2">
    <source>
        <dbReference type="Proteomes" id="UP000886998"/>
    </source>
</evidence>
<proteinExistence type="predicted"/>
<feature type="non-terminal residue" evidence="1">
    <location>
        <position position="1"/>
    </location>
</feature>
<gene>
    <name evidence="1" type="ORF">TNIN_52371</name>
</gene>
<dbReference type="OrthoDB" id="10385770at2759"/>
<protein>
    <submittedName>
        <fullName evidence="1">Uncharacterized protein</fullName>
    </submittedName>
</protein>
<dbReference type="Proteomes" id="UP000886998">
    <property type="component" value="Unassembled WGS sequence"/>
</dbReference>
<dbReference type="EMBL" id="BMAV01002129">
    <property type="protein sequence ID" value="GFY40828.1"/>
    <property type="molecule type" value="Genomic_DNA"/>
</dbReference>
<dbReference type="AlphaFoldDB" id="A0A8X6WT26"/>
<comment type="caution">
    <text evidence="1">The sequence shown here is derived from an EMBL/GenBank/DDBJ whole genome shotgun (WGS) entry which is preliminary data.</text>
</comment>
<keyword evidence="2" id="KW-1185">Reference proteome</keyword>
<reference evidence="1" key="1">
    <citation type="submission" date="2020-08" db="EMBL/GenBank/DDBJ databases">
        <title>Multicomponent nature underlies the extraordinary mechanical properties of spider dragline silk.</title>
        <authorList>
            <person name="Kono N."/>
            <person name="Nakamura H."/>
            <person name="Mori M."/>
            <person name="Yoshida Y."/>
            <person name="Ohtoshi R."/>
            <person name="Malay A.D."/>
            <person name="Moran D.A.P."/>
            <person name="Tomita M."/>
            <person name="Numata K."/>
            <person name="Arakawa K."/>
        </authorList>
    </citation>
    <scope>NUCLEOTIDE SEQUENCE</scope>
</reference>
<accession>A0A8X6WT26</accession>
<evidence type="ECO:0000313" key="1">
    <source>
        <dbReference type="EMBL" id="GFY40828.1"/>
    </source>
</evidence>
<name>A0A8X6WT26_9ARAC</name>